<dbReference type="Pfam" id="PF01266">
    <property type="entry name" value="DAO"/>
    <property type="match status" value="1"/>
</dbReference>
<dbReference type="SUPFAM" id="SSF51905">
    <property type="entry name" value="FAD/NAD(P)-binding domain"/>
    <property type="match status" value="1"/>
</dbReference>
<dbReference type="PANTHER" id="PTHR11985">
    <property type="entry name" value="GLYCEROL-3-PHOSPHATE DEHYDROGENASE"/>
    <property type="match status" value="1"/>
</dbReference>
<feature type="domain" description="Alpha-glycerophosphate oxidase C-terminal" evidence="14">
    <location>
        <begin position="401"/>
        <end position="525"/>
    </location>
</feature>
<dbReference type="Proteomes" id="UP000319769">
    <property type="component" value="Unassembled WGS sequence"/>
</dbReference>
<comment type="subcellular location">
    <subcellularLocation>
        <location evidence="2">Cytoplasm</location>
    </subcellularLocation>
</comment>
<dbReference type="OrthoDB" id="9766796at2"/>
<evidence type="ECO:0000256" key="10">
    <source>
        <dbReference type="ARBA" id="ARBA00049055"/>
    </source>
</evidence>
<evidence type="ECO:0000256" key="12">
    <source>
        <dbReference type="SAM" id="MobiDB-lite"/>
    </source>
</evidence>
<dbReference type="Gene3D" id="3.50.50.60">
    <property type="entry name" value="FAD/NAD(P)-binding domain"/>
    <property type="match status" value="1"/>
</dbReference>
<accession>A0A5N0UM44</accession>
<keyword evidence="8" id="KW-0274">FAD</keyword>
<dbReference type="PRINTS" id="PR01001">
    <property type="entry name" value="FADG3PDH"/>
</dbReference>
<dbReference type="InterPro" id="IPR036188">
    <property type="entry name" value="FAD/NAD-bd_sf"/>
</dbReference>
<evidence type="ECO:0000256" key="8">
    <source>
        <dbReference type="ARBA" id="ARBA00022827"/>
    </source>
</evidence>
<dbReference type="EC" id="1.1.5.3" evidence="4 11"/>
<dbReference type="PROSITE" id="PS00977">
    <property type="entry name" value="FAD_G3PDH_1"/>
    <property type="match status" value="1"/>
</dbReference>
<dbReference type="InterPro" id="IPR038299">
    <property type="entry name" value="DAO_C_sf"/>
</dbReference>
<keyword evidence="6 11" id="KW-0285">Flavoprotein</keyword>
<organism evidence="15 16">
    <name type="scientific">Amycolatopsis acidicola</name>
    <dbReference type="NCBI Taxonomy" id="2596893"/>
    <lineage>
        <taxon>Bacteria</taxon>
        <taxon>Bacillati</taxon>
        <taxon>Actinomycetota</taxon>
        <taxon>Actinomycetes</taxon>
        <taxon>Pseudonocardiales</taxon>
        <taxon>Pseudonocardiaceae</taxon>
        <taxon>Amycolatopsis</taxon>
    </lineage>
</organism>
<protein>
    <recommendedName>
        <fullName evidence="4 11">Glycerol-3-phosphate dehydrogenase</fullName>
        <ecNumber evidence="4 11">1.1.5.3</ecNumber>
    </recommendedName>
</protein>
<evidence type="ECO:0000256" key="5">
    <source>
        <dbReference type="ARBA" id="ARBA00022490"/>
    </source>
</evidence>
<comment type="cofactor">
    <cofactor evidence="1 11">
        <name>FAD</name>
        <dbReference type="ChEBI" id="CHEBI:57692"/>
    </cofactor>
</comment>
<evidence type="ECO:0000256" key="11">
    <source>
        <dbReference type="RuleBase" id="RU361217"/>
    </source>
</evidence>
<gene>
    <name evidence="15" type="ORF">FPZ12_040335</name>
</gene>
<evidence type="ECO:0000256" key="2">
    <source>
        <dbReference type="ARBA" id="ARBA00004496"/>
    </source>
</evidence>
<dbReference type="GO" id="GO:0006071">
    <property type="term" value="P:glycerol metabolic process"/>
    <property type="evidence" value="ECO:0007669"/>
    <property type="project" value="UniProtKB-KW"/>
</dbReference>
<evidence type="ECO:0000256" key="9">
    <source>
        <dbReference type="ARBA" id="ARBA00023002"/>
    </source>
</evidence>
<comment type="caution">
    <text evidence="15">The sequence shown here is derived from an EMBL/GenBank/DDBJ whole genome shotgun (WGS) entry which is preliminary data.</text>
</comment>
<dbReference type="EMBL" id="VMNW02000111">
    <property type="protein sequence ID" value="KAA9150847.1"/>
    <property type="molecule type" value="Genomic_DNA"/>
</dbReference>
<evidence type="ECO:0000313" key="16">
    <source>
        <dbReference type="Proteomes" id="UP000319769"/>
    </source>
</evidence>
<dbReference type="GO" id="GO:0004368">
    <property type="term" value="F:glycerol-3-phosphate dehydrogenase (quinone) activity"/>
    <property type="evidence" value="ECO:0007669"/>
    <property type="project" value="UniProtKB-EC"/>
</dbReference>
<dbReference type="Gene3D" id="1.10.8.870">
    <property type="entry name" value="Alpha-glycerophosphate oxidase, cap domain"/>
    <property type="match status" value="1"/>
</dbReference>
<keyword evidence="9 11" id="KW-0560">Oxidoreductase</keyword>
<dbReference type="AlphaFoldDB" id="A0A5N0UM44"/>
<evidence type="ECO:0000313" key="15">
    <source>
        <dbReference type="EMBL" id="KAA9150847.1"/>
    </source>
</evidence>
<dbReference type="Pfam" id="PF16901">
    <property type="entry name" value="DAO_C"/>
    <property type="match status" value="1"/>
</dbReference>
<dbReference type="FunFam" id="1.10.8.870:FF:000003">
    <property type="entry name" value="Glycerol-3-phosphate dehydrogenase"/>
    <property type="match status" value="1"/>
</dbReference>
<dbReference type="PANTHER" id="PTHR11985:SF31">
    <property type="entry name" value="GLYCEROL-3-PHOSPHATE DEHYDROGENASE 2"/>
    <property type="match status" value="1"/>
</dbReference>
<dbReference type="InterPro" id="IPR000447">
    <property type="entry name" value="G3P_DH_FAD-dep"/>
</dbReference>
<evidence type="ECO:0000259" key="13">
    <source>
        <dbReference type="Pfam" id="PF01266"/>
    </source>
</evidence>
<feature type="region of interest" description="Disordered" evidence="12">
    <location>
        <begin position="543"/>
        <end position="566"/>
    </location>
</feature>
<keyword evidence="5" id="KW-0963">Cytoplasm</keyword>
<proteinExistence type="inferred from homology"/>
<feature type="domain" description="FAD dependent oxidoreductase" evidence="13">
    <location>
        <begin position="24"/>
        <end position="378"/>
    </location>
</feature>
<dbReference type="Gene3D" id="3.30.9.10">
    <property type="entry name" value="D-Amino Acid Oxidase, subunit A, domain 2"/>
    <property type="match status" value="1"/>
</dbReference>
<dbReference type="GO" id="GO:0046168">
    <property type="term" value="P:glycerol-3-phosphate catabolic process"/>
    <property type="evidence" value="ECO:0007669"/>
    <property type="project" value="TreeGrafter"/>
</dbReference>
<dbReference type="InterPro" id="IPR006076">
    <property type="entry name" value="FAD-dep_OxRdtase"/>
</dbReference>
<keyword evidence="7" id="KW-0319">Glycerol metabolism</keyword>
<dbReference type="NCBIfam" id="NF008899">
    <property type="entry name" value="PRK12266.1"/>
    <property type="match status" value="1"/>
</dbReference>
<reference evidence="15" key="1">
    <citation type="submission" date="2019-09" db="EMBL/GenBank/DDBJ databases">
        <authorList>
            <person name="Teo W.F.A."/>
            <person name="Duangmal K."/>
        </authorList>
    </citation>
    <scope>NUCLEOTIDE SEQUENCE [LARGE SCALE GENOMIC DNA]</scope>
    <source>
        <strain evidence="15">K81G1</strain>
    </source>
</reference>
<comment type="similarity">
    <text evidence="3 11">Belongs to the FAD-dependent glycerol-3-phosphate dehydrogenase family.</text>
</comment>
<dbReference type="PROSITE" id="PS00978">
    <property type="entry name" value="FAD_G3PDH_2"/>
    <property type="match status" value="1"/>
</dbReference>
<dbReference type="InterPro" id="IPR031656">
    <property type="entry name" value="DAO_C"/>
</dbReference>
<evidence type="ECO:0000256" key="4">
    <source>
        <dbReference type="ARBA" id="ARBA00013029"/>
    </source>
</evidence>
<evidence type="ECO:0000259" key="14">
    <source>
        <dbReference type="Pfam" id="PF16901"/>
    </source>
</evidence>
<dbReference type="RefSeq" id="WP_144756773.1">
    <property type="nucleotide sequence ID" value="NZ_VMNW02000111.1"/>
</dbReference>
<keyword evidence="16" id="KW-1185">Reference proteome</keyword>
<dbReference type="GO" id="GO:0009331">
    <property type="term" value="C:glycerol-3-phosphate dehydrogenase (FAD) complex"/>
    <property type="evidence" value="ECO:0007669"/>
    <property type="project" value="UniProtKB-UniRule"/>
</dbReference>
<evidence type="ECO:0000256" key="1">
    <source>
        <dbReference type="ARBA" id="ARBA00001974"/>
    </source>
</evidence>
<evidence type="ECO:0000256" key="7">
    <source>
        <dbReference type="ARBA" id="ARBA00022798"/>
    </source>
</evidence>
<evidence type="ECO:0000256" key="6">
    <source>
        <dbReference type="ARBA" id="ARBA00022630"/>
    </source>
</evidence>
<name>A0A5N0UM44_9PSEU</name>
<comment type="catalytic activity">
    <reaction evidence="10 11">
        <text>a quinone + sn-glycerol 3-phosphate = dihydroxyacetone phosphate + a quinol</text>
        <dbReference type="Rhea" id="RHEA:18977"/>
        <dbReference type="ChEBI" id="CHEBI:24646"/>
        <dbReference type="ChEBI" id="CHEBI:57597"/>
        <dbReference type="ChEBI" id="CHEBI:57642"/>
        <dbReference type="ChEBI" id="CHEBI:132124"/>
        <dbReference type="EC" id="1.1.5.3"/>
    </reaction>
</comment>
<sequence>MKTVPLSPRYRAETLGNLVREEVDVLVVGGGVTGAGVALDAASRGLSVALVEARDFAAGTSSRSSKLIHGGLRYLEQLDFKLVREALKERGLLLHKLAPHLVRPVQFLVPLRHRVWERGYIGAGVTLYDTLGGARTLPRHRHLSKRRAFEVAPGLADDALIGAIQYYDAQVDDARHTMTIARTAAEQGASVLTRARVTSLLRDGERVAGAKITDLENGTEFEVRAKVVVSATGVWSDDMAESAGIPAPFTVRASKGIHLVVPREKIDLGTGLILRTEKSVLFVIPWGRHWIVGTTDTEWDLDRDHPAASGADVDYVLDHLNAVLRTPVTHDDIEGVYAGLRPLLAAKAAATTKLSREHAVAHPVPGLVIVAGGKYTTYRVMAADTVDVVVDELGRPAPPSWTDRLPIAGAEGYHELWEDRAALASRMGLPLARVEHLLQRYGTRIWNLVELIGERPELASPITDGSEYLKAEAVYAVSHEGALHLEDVLTRRTRISIEESDRGVAAAPVVAGLIAPLLGWDETRRQREIAGYLARVEAERSAQEAPDDAVANARRNDASRVAEPVG</sequence>
<evidence type="ECO:0000256" key="3">
    <source>
        <dbReference type="ARBA" id="ARBA00007330"/>
    </source>
</evidence>